<comment type="subunit">
    <text evidence="2">Homodimer.</text>
</comment>
<dbReference type="PRINTS" id="PR00034">
    <property type="entry name" value="HTHCRP"/>
</dbReference>
<sequence length="233" mass="26012">MNVIMSPGIANTVPNVRLASSPLALDIATIDRFLAHSHRRRYPGRTDVFRPGDPAGTMYYVVSGSVSIIAEEDEDRELVLGYFGAGEFVGEMGLFIESDKREVILRTRTPCELAEISYERLHQLFLGPLSSDAPRLLYAIGSQISRRLLHTSRKASRLAFLDVTDRIVRTLHDLAREPESMSHPQGTQLRVSRQEIARLVGCSREMAGRVLKKLQADGILHARGKTIVLYGTR</sequence>
<keyword evidence="5" id="KW-0021">Allosteric enzyme</keyword>
<evidence type="ECO:0000256" key="6">
    <source>
        <dbReference type="ARBA" id="ARBA00022636"/>
    </source>
</evidence>
<dbReference type="InterPro" id="IPR014710">
    <property type="entry name" value="RmlC-like_jellyroll"/>
</dbReference>
<dbReference type="PANTHER" id="PTHR24567:SF68">
    <property type="entry name" value="DNA-BINDING TRANSCRIPTIONAL DUAL REGULATOR CRP"/>
    <property type="match status" value="1"/>
</dbReference>
<dbReference type="SMART" id="SM00100">
    <property type="entry name" value="cNMP"/>
    <property type="match status" value="1"/>
</dbReference>
<dbReference type="GO" id="GO:0005829">
    <property type="term" value="C:cytosol"/>
    <property type="evidence" value="ECO:0007669"/>
    <property type="project" value="TreeGrafter"/>
</dbReference>
<reference evidence="15 16" key="1">
    <citation type="journal article" date="2015" name="Genome Announc.">
        <title>Complete Genome Sequencing of Stenotrophomonas acidaminiphila ZAC14D2_NAIMI4_2, a Multidrug-Resistant Strain Isolated from Sediments of a Polluted River in Mexico, Uncovers New Antibiotic Resistance Genes and a Novel Class-II Lasso Peptide Biosynthesis Gene Cluster.</title>
        <authorList>
            <person name="Vinuesa P."/>
            <person name="Ochoa-Sanchez L.E."/>
        </authorList>
    </citation>
    <scope>NUCLEOTIDE SEQUENCE [LARGE SCALE GENOMIC DNA]</scope>
    <source>
        <strain evidence="15 16">ZAC14D2_NAIMI4_2</strain>
    </source>
</reference>
<keyword evidence="7" id="KW-0805">Transcription regulation</keyword>
<keyword evidence="6" id="KW-0973">c-di-GMP</keyword>
<evidence type="ECO:0000313" key="16">
    <source>
        <dbReference type="Proteomes" id="UP000061010"/>
    </source>
</evidence>
<evidence type="ECO:0000313" key="15">
    <source>
        <dbReference type="EMBL" id="ALJ29503.1"/>
    </source>
</evidence>
<keyword evidence="4" id="KW-0678">Repressor</keyword>
<dbReference type="PATRIC" id="fig|128780.6.peg.3196"/>
<evidence type="ECO:0000256" key="12">
    <source>
        <dbReference type="ARBA" id="ARBA00031697"/>
    </source>
</evidence>
<proteinExistence type="predicted"/>
<dbReference type="InterPro" id="IPR036388">
    <property type="entry name" value="WH-like_DNA-bd_sf"/>
</dbReference>
<dbReference type="CDD" id="cd00038">
    <property type="entry name" value="CAP_ED"/>
    <property type="match status" value="1"/>
</dbReference>
<evidence type="ECO:0000259" key="13">
    <source>
        <dbReference type="PROSITE" id="PS50042"/>
    </source>
</evidence>
<gene>
    <name evidence="15" type="primary">cap</name>
    <name evidence="15" type="ORF">AOT14_31590</name>
</gene>
<keyword evidence="16" id="KW-1185">Reference proteome</keyword>
<dbReference type="SUPFAM" id="SSF46785">
    <property type="entry name" value="Winged helix' DNA-binding domain"/>
    <property type="match status" value="1"/>
</dbReference>
<dbReference type="SMART" id="SM00419">
    <property type="entry name" value="HTH_CRP"/>
    <property type="match status" value="1"/>
</dbReference>
<organism evidence="15 16">
    <name type="scientific">Stenotrophomonas acidaminiphila</name>
    <dbReference type="NCBI Taxonomy" id="128780"/>
    <lineage>
        <taxon>Bacteria</taxon>
        <taxon>Pseudomonadati</taxon>
        <taxon>Pseudomonadota</taxon>
        <taxon>Gammaproteobacteria</taxon>
        <taxon>Lysobacterales</taxon>
        <taxon>Lysobacteraceae</taxon>
        <taxon>Stenotrophomonas</taxon>
    </lineage>
</organism>
<keyword evidence="9" id="KW-0238">DNA-binding</keyword>
<evidence type="ECO:0000256" key="3">
    <source>
        <dbReference type="ARBA" id="ARBA00020769"/>
    </source>
</evidence>
<name>A0A0S1B3A0_9GAMM</name>
<feature type="domain" description="Cyclic nucleotide-binding" evidence="13">
    <location>
        <begin position="40"/>
        <end position="125"/>
    </location>
</feature>
<dbReference type="PROSITE" id="PS00042">
    <property type="entry name" value="HTH_CRP_1"/>
    <property type="match status" value="1"/>
</dbReference>
<feature type="domain" description="HTH crp-type" evidence="14">
    <location>
        <begin position="161"/>
        <end position="233"/>
    </location>
</feature>
<accession>A0A0S1B3A0</accession>
<evidence type="ECO:0000256" key="8">
    <source>
        <dbReference type="ARBA" id="ARBA00023026"/>
    </source>
</evidence>
<dbReference type="FunFam" id="1.10.10.10:FF:000006">
    <property type="entry name" value="cAMP-activated global transcriptional regulator CRP"/>
    <property type="match status" value="1"/>
</dbReference>
<dbReference type="GO" id="GO:0003824">
    <property type="term" value="F:catalytic activity"/>
    <property type="evidence" value="ECO:0007669"/>
    <property type="project" value="UniProtKB-KW"/>
</dbReference>
<evidence type="ECO:0000256" key="2">
    <source>
        <dbReference type="ARBA" id="ARBA00011738"/>
    </source>
</evidence>
<evidence type="ECO:0000256" key="10">
    <source>
        <dbReference type="ARBA" id="ARBA00023159"/>
    </source>
</evidence>
<evidence type="ECO:0000256" key="9">
    <source>
        <dbReference type="ARBA" id="ARBA00023125"/>
    </source>
</evidence>
<dbReference type="Gene3D" id="1.10.10.10">
    <property type="entry name" value="Winged helix-like DNA-binding domain superfamily/Winged helix DNA-binding domain"/>
    <property type="match status" value="1"/>
</dbReference>
<dbReference type="InterPro" id="IPR012318">
    <property type="entry name" value="HTH_CRP"/>
</dbReference>
<dbReference type="Gene3D" id="2.60.120.10">
    <property type="entry name" value="Jelly Rolls"/>
    <property type="match status" value="1"/>
</dbReference>
<dbReference type="Proteomes" id="UP000061010">
    <property type="component" value="Chromosome"/>
</dbReference>
<evidence type="ECO:0000256" key="11">
    <source>
        <dbReference type="ARBA" id="ARBA00023163"/>
    </source>
</evidence>
<dbReference type="InterPro" id="IPR036390">
    <property type="entry name" value="WH_DNA-bd_sf"/>
</dbReference>
<dbReference type="PANTHER" id="PTHR24567">
    <property type="entry name" value="CRP FAMILY TRANSCRIPTIONAL REGULATORY PROTEIN"/>
    <property type="match status" value="1"/>
</dbReference>
<dbReference type="KEGG" id="sacz:AOT14_31590"/>
<keyword evidence="8" id="KW-0843">Virulence</keyword>
<dbReference type="InterPro" id="IPR050397">
    <property type="entry name" value="Env_Response_Regulators"/>
</dbReference>
<dbReference type="AlphaFoldDB" id="A0A0S1B3A0"/>
<dbReference type="InterPro" id="IPR018490">
    <property type="entry name" value="cNMP-bd_dom_sf"/>
</dbReference>
<dbReference type="PROSITE" id="PS51063">
    <property type="entry name" value="HTH_CRP_2"/>
    <property type="match status" value="1"/>
</dbReference>
<evidence type="ECO:0000256" key="1">
    <source>
        <dbReference type="ARBA" id="ARBA00004496"/>
    </source>
</evidence>
<evidence type="ECO:0000256" key="7">
    <source>
        <dbReference type="ARBA" id="ARBA00023015"/>
    </source>
</evidence>
<evidence type="ECO:0000259" key="14">
    <source>
        <dbReference type="PROSITE" id="PS51063"/>
    </source>
</evidence>
<keyword evidence="10" id="KW-0010">Activator</keyword>
<dbReference type="Pfam" id="PF00027">
    <property type="entry name" value="cNMP_binding"/>
    <property type="match status" value="1"/>
</dbReference>
<dbReference type="PROSITE" id="PS50042">
    <property type="entry name" value="CNMP_BINDING_3"/>
    <property type="match status" value="1"/>
</dbReference>
<dbReference type="GO" id="GO:0003700">
    <property type="term" value="F:DNA-binding transcription factor activity"/>
    <property type="evidence" value="ECO:0007669"/>
    <property type="project" value="InterPro"/>
</dbReference>
<dbReference type="InterPro" id="IPR000595">
    <property type="entry name" value="cNMP-bd_dom"/>
</dbReference>
<dbReference type="EMBL" id="CP012900">
    <property type="protein sequence ID" value="ALJ29503.1"/>
    <property type="molecule type" value="Genomic_DNA"/>
</dbReference>
<dbReference type="NCBIfam" id="NF008732">
    <property type="entry name" value="PRK11753.1"/>
    <property type="match status" value="1"/>
</dbReference>
<keyword evidence="11" id="KW-0804">Transcription</keyword>
<protein>
    <recommendedName>
        <fullName evidence="3">CRP-like protein Clp</fullName>
    </recommendedName>
    <alternativeName>
        <fullName evidence="12">Catabolite activation-like protein</fullName>
    </alternativeName>
</protein>
<evidence type="ECO:0000256" key="5">
    <source>
        <dbReference type="ARBA" id="ARBA00022533"/>
    </source>
</evidence>
<dbReference type="GO" id="GO:0003677">
    <property type="term" value="F:DNA binding"/>
    <property type="evidence" value="ECO:0007669"/>
    <property type="project" value="UniProtKB-KW"/>
</dbReference>
<comment type="subcellular location">
    <subcellularLocation>
        <location evidence="1">Cytoplasm</location>
    </subcellularLocation>
</comment>
<dbReference type="SUPFAM" id="SSF51206">
    <property type="entry name" value="cAMP-binding domain-like"/>
    <property type="match status" value="1"/>
</dbReference>
<evidence type="ECO:0000256" key="4">
    <source>
        <dbReference type="ARBA" id="ARBA00022491"/>
    </source>
</evidence>
<dbReference type="InterPro" id="IPR018335">
    <property type="entry name" value="Tscrpt_reg_HTH_Crp-type_CS"/>
</dbReference>
<dbReference type="Pfam" id="PF00325">
    <property type="entry name" value="Crp"/>
    <property type="match status" value="1"/>
</dbReference>